<feature type="transmembrane region" description="Helical" evidence="6">
    <location>
        <begin position="7"/>
        <end position="35"/>
    </location>
</feature>
<dbReference type="InterPro" id="IPR036873">
    <property type="entry name" value="Rhodanese-like_dom_sf"/>
</dbReference>
<evidence type="ECO:0000259" key="7">
    <source>
        <dbReference type="PROSITE" id="PS50206"/>
    </source>
</evidence>
<dbReference type="Pfam" id="PF09335">
    <property type="entry name" value="VTT_dom"/>
    <property type="match status" value="1"/>
</dbReference>
<keyword evidence="2" id="KW-1003">Cell membrane</keyword>
<evidence type="ECO:0000256" key="4">
    <source>
        <dbReference type="ARBA" id="ARBA00022989"/>
    </source>
</evidence>
<evidence type="ECO:0000256" key="6">
    <source>
        <dbReference type="SAM" id="Phobius"/>
    </source>
</evidence>
<feature type="transmembrane region" description="Helical" evidence="6">
    <location>
        <begin position="142"/>
        <end position="161"/>
    </location>
</feature>
<dbReference type="Pfam" id="PF00581">
    <property type="entry name" value="Rhodanese"/>
    <property type="match status" value="1"/>
</dbReference>
<dbReference type="PANTHER" id="PTHR42709">
    <property type="entry name" value="ALKALINE PHOSPHATASE LIKE PROTEIN"/>
    <property type="match status" value="1"/>
</dbReference>
<name>A0ABV0DY00_9BURK</name>
<dbReference type="InterPro" id="IPR032816">
    <property type="entry name" value="VTT_dom"/>
</dbReference>
<evidence type="ECO:0000256" key="1">
    <source>
        <dbReference type="ARBA" id="ARBA00004651"/>
    </source>
</evidence>
<keyword evidence="5 6" id="KW-0472">Membrane</keyword>
<protein>
    <submittedName>
        <fullName evidence="8">VTT domain-containing protein</fullName>
    </submittedName>
</protein>
<dbReference type="EMBL" id="JAYLVJ010000022">
    <property type="protein sequence ID" value="MEO1756024.1"/>
    <property type="molecule type" value="Genomic_DNA"/>
</dbReference>
<dbReference type="InterPro" id="IPR051311">
    <property type="entry name" value="DedA_domain"/>
</dbReference>
<feature type="transmembrane region" description="Helical" evidence="6">
    <location>
        <begin position="181"/>
        <end position="200"/>
    </location>
</feature>
<dbReference type="Gene3D" id="3.40.250.10">
    <property type="entry name" value="Rhodanese-like domain"/>
    <property type="match status" value="1"/>
</dbReference>
<proteinExistence type="predicted"/>
<dbReference type="PROSITE" id="PS50206">
    <property type="entry name" value="RHODANESE_3"/>
    <property type="match status" value="1"/>
</dbReference>
<gene>
    <name evidence="8" type="ORF">VOI32_19025</name>
</gene>
<evidence type="ECO:0000313" key="9">
    <source>
        <dbReference type="Proteomes" id="UP001462961"/>
    </source>
</evidence>
<dbReference type="Proteomes" id="UP001462961">
    <property type="component" value="Unassembled WGS sequence"/>
</dbReference>
<evidence type="ECO:0000256" key="2">
    <source>
        <dbReference type="ARBA" id="ARBA00022475"/>
    </source>
</evidence>
<keyword evidence="4 6" id="KW-1133">Transmembrane helix</keyword>
<dbReference type="SUPFAM" id="SSF52821">
    <property type="entry name" value="Rhodanese/Cell cycle control phosphatase"/>
    <property type="match status" value="1"/>
</dbReference>
<comment type="subcellular location">
    <subcellularLocation>
        <location evidence="1">Cell membrane</location>
        <topology evidence="1">Multi-pass membrane protein</topology>
    </subcellularLocation>
</comment>
<accession>A0ABV0DY00</accession>
<feature type="domain" description="Rhodanese" evidence="7">
    <location>
        <begin position="225"/>
        <end position="316"/>
    </location>
</feature>
<organism evidence="8 9">
    <name type="scientific">Paraburkholderia caribensis</name>
    <dbReference type="NCBI Taxonomy" id="75105"/>
    <lineage>
        <taxon>Bacteria</taxon>
        <taxon>Pseudomonadati</taxon>
        <taxon>Pseudomonadota</taxon>
        <taxon>Betaproteobacteria</taxon>
        <taxon>Burkholderiales</taxon>
        <taxon>Burkholderiaceae</taxon>
        <taxon>Paraburkholderia</taxon>
    </lineage>
</organism>
<evidence type="ECO:0000313" key="8">
    <source>
        <dbReference type="EMBL" id="MEO1756024.1"/>
    </source>
</evidence>
<evidence type="ECO:0000256" key="5">
    <source>
        <dbReference type="ARBA" id="ARBA00023136"/>
    </source>
</evidence>
<keyword evidence="3 6" id="KW-0812">Transmembrane</keyword>
<reference evidence="8 9" key="1">
    <citation type="submission" date="2024-01" db="EMBL/GenBank/DDBJ databases">
        <title>The diversity of rhizobia nodulating Mimosa spp. in eleven states of Brazil covering several biomes is determined by host plant, location, and edaphic factors.</title>
        <authorList>
            <person name="Rouws L."/>
            <person name="Barauna A."/>
            <person name="Beukes C."/>
            <person name="De Faria S.M."/>
            <person name="Gross E."/>
            <person name="Dos Reis Junior F.B."/>
            <person name="Simon M."/>
            <person name="Maluk M."/>
            <person name="Odee D.W."/>
            <person name="Kenicer G."/>
            <person name="Young J.P.W."/>
            <person name="Reis V.M."/>
            <person name="Zilli J."/>
            <person name="James E.K."/>
        </authorList>
    </citation>
    <scope>NUCLEOTIDE SEQUENCE [LARGE SCALE GENOMIC DNA]</scope>
    <source>
        <strain evidence="8 9">JHI1651</strain>
    </source>
</reference>
<sequence length="345" mass="37567">MLERTAVVWHFPTAIPASLGPWAVFLSVLVTQLGVPVPAAPMLMLAGTMAAMGQVSYAAVFCAAVGATLLADSLWFFVGRVRGRRLLNGLVRFSLSLDTTLRTARGVFERHGAPILTLAKFLPGVGLISAPLLGTTAISPSVFLLWDAVGASLWTGAYMIGGAALHDQIVQAMLLVRHNGGTIFDAFAAICVTVLLYRWVRRVQFRRLLAKRRISPDQLDTMMRSDAPPLIFDARPRSVRDKEAYRIAGAYPLDLDSPDKLDAMLLAHPIVVYCVCPSEATARRIIAQLHRKGIRHAHALKGGLDAWEKRGYPVEPLPADFYTSLERLAVAVPEGEYTVRATMAG</sequence>
<dbReference type="PANTHER" id="PTHR42709:SF6">
    <property type="entry name" value="UNDECAPRENYL PHOSPHATE TRANSPORTER A"/>
    <property type="match status" value="1"/>
</dbReference>
<comment type="caution">
    <text evidence="8">The sequence shown here is derived from an EMBL/GenBank/DDBJ whole genome shotgun (WGS) entry which is preliminary data.</text>
</comment>
<keyword evidence="9" id="KW-1185">Reference proteome</keyword>
<feature type="transmembrane region" description="Helical" evidence="6">
    <location>
        <begin position="55"/>
        <end position="78"/>
    </location>
</feature>
<dbReference type="InterPro" id="IPR001763">
    <property type="entry name" value="Rhodanese-like_dom"/>
</dbReference>
<evidence type="ECO:0000256" key="3">
    <source>
        <dbReference type="ARBA" id="ARBA00022692"/>
    </source>
</evidence>